<sequence>MRLLLIRHGQTPANVSGVLDAEVPGPGLTELGQQQADALPAA</sequence>
<dbReference type="PROSITE" id="PS00175">
    <property type="entry name" value="PG_MUTASE"/>
    <property type="match status" value="1"/>
</dbReference>
<dbReference type="InterPro" id="IPR013078">
    <property type="entry name" value="His_Pase_superF_clade-1"/>
</dbReference>
<dbReference type="InterPro" id="IPR029033">
    <property type="entry name" value="His_PPase_superfam"/>
</dbReference>
<accession>A0ABR5S2B0</accession>
<evidence type="ECO:0000313" key="2">
    <source>
        <dbReference type="Proteomes" id="UP000078335"/>
    </source>
</evidence>
<reference evidence="1 2" key="1">
    <citation type="journal article" date="2016" name="Front. Microbiol.">
        <title>Genomic Resource of Rice Seed Associated Bacteria.</title>
        <authorList>
            <person name="Midha S."/>
            <person name="Bansal K."/>
            <person name="Sharma S."/>
            <person name="Kumar N."/>
            <person name="Patil P.P."/>
            <person name="Chaudhry V."/>
            <person name="Patil P.B."/>
        </authorList>
    </citation>
    <scope>NUCLEOTIDE SEQUENCE [LARGE SCALE GENOMIC DNA]</scope>
    <source>
        <strain evidence="1 2">NS263</strain>
    </source>
</reference>
<dbReference type="Gene3D" id="3.40.50.1240">
    <property type="entry name" value="Phosphoglycerate mutase-like"/>
    <property type="match status" value="1"/>
</dbReference>
<dbReference type="Proteomes" id="UP000078335">
    <property type="component" value="Unassembled WGS sequence"/>
</dbReference>
<gene>
    <name evidence="1" type="ORF">NS263_15690</name>
</gene>
<dbReference type="EMBL" id="LDRB01000124">
    <property type="protein sequence ID" value="KTR37372.1"/>
    <property type="molecule type" value="Genomic_DNA"/>
</dbReference>
<organism evidence="1 2">
    <name type="scientific">Curtobacterium oceanosedimentum</name>
    <dbReference type="NCBI Taxonomy" id="465820"/>
    <lineage>
        <taxon>Bacteria</taxon>
        <taxon>Bacillati</taxon>
        <taxon>Actinomycetota</taxon>
        <taxon>Actinomycetes</taxon>
        <taxon>Micrococcales</taxon>
        <taxon>Microbacteriaceae</taxon>
        <taxon>Curtobacterium</taxon>
    </lineage>
</organism>
<protein>
    <submittedName>
        <fullName evidence="1">Histidine phosphatase</fullName>
    </submittedName>
</protein>
<dbReference type="Pfam" id="PF00300">
    <property type="entry name" value="His_Phos_1"/>
    <property type="match status" value="1"/>
</dbReference>
<dbReference type="RefSeq" id="WP_209442928.1">
    <property type="nucleotide sequence ID" value="NZ_LDRB01000124.1"/>
</dbReference>
<dbReference type="InterPro" id="IPR001345">
    <property type="entry name" value="PG/BPGM_mutase_AS"/>
</dbReference>
<comment type="caution">
    <text evidence="1">The sequence shown here is derived from an EMBL/GenBank/DDBJ whole genome shotgun (WGS) entry which is preliminary data.</text>
</comment>
<dbReference type="SUPFAM" id="SSF53254">
    <property type="entry name" value="Phosphoglycerate mutase-like"/>
    <property type="match status" value="1"/>
</dbReference>
<feature type="non-terminal residue" evidence="1">
    <location>
        <position position="42"/>
    </location>
</feature>
<proteinExistence type="predicted"/>
<name>A0ABR5S2B0_9MICO</name>
<evidence type="ECO:0000313" key="1">
    <source>
        <dbReference type="EMBL" id="KTR37372.1"/>
    </source>
</evidence>
<keyword evidence="2" id="KW-1185">Reference proteome</keyword>